<dbReference type="AlphaFoldDB" id="A0A0C3QN34"/>
<accession>A0A0C3QN34</accession>
<dbReference type="EMBL" id="KN822942">
    <property type="protein sequence ID" value="KIO34550.1"/>
    <property type="molecule type" value="Genomic_DNA"/>
</dbReference>
<gene>
    <name evidence="1" type="ORF">M407DRAFT_240436</name>
</gene>
<organism evidence="1 2">
    <name type="scientific">Tulasnella calospora MUT 4182</name>
    <dbReference type="NCBI Taxonomy" id="1051891"/>
    <lineage>
        <taxon>Eukaryota</taxon>
        <taxon>Fungi</taxon>
        <taxon>Dikarya</taxon>
        <taxon>Basidiomycota</taxon>
        <taxon>Agaricomycotina</taxon>
        <taxon>Agaricomycetes</taxon>
        <taxon>Cantharellales</taxon>
        <taxon>Tulasnellaceae</taxon>
        <taxon>Tulasnella</taxon>
    </lineage>
</organism>
<keyword evidence="2" id="KW-1185">Reference proteome</keyword>
<reference evidence="1 2" key="1">
    <citation type="submission" date="2014-04" db="EMBL/GenBank/DDBJ databases">
        <authorList>
            <consortium name="DOE Joint Genome Institute"/>
            <person name="Kuo A."/>
            <person name="Girlanda M."/>
            <person name="Perotto S."/>
            <person name="Kohler A."/>
            <person name="Nagy L.G."/>
            <person name="Floudas D."/>
            <person name="Copeland A."/>
            <person name="Barry K.W."/>
            <person name="Cichocki N."/>
            <person name="Veneault-Fourrey C."/>
            <person name="LaButti K."/>
            <person name="Lindquist E.A."/>
            <person name="Lipzen A."/>
            <person name="Lundell T."/>
            <person name="Morin E."/>
            <person name="Murat C."/>
            <person name="Sun H."/>
            <person name="Tunlid A."/>
            <person name="Henrissat B."/>
            <person name="Grigoriev I.V."/>
            <person name="Hibbett D.S."/>
            <person name="Martin F."/>
            <person name="Nordberg H.P."/>
            <person name="Cantor M.N."/>
            <person name="Hua S.X."/>
        </authorList>
    </citation>
    <scope>NUCLEOTIDE SEQUENCE [LARGE SCALE GENOMIC DNA]</scope>
    <source>
        <strain evidence="1 2">MUT 4182</strain>
    </source>
</reference>
<sequence>MNALSPTRTFLRTLVVAAQHPLHDFVEQVHAPSIRVDRGVWVFSRSIDPDRLLSQL</sequence>
<dbReference type="Proteomes" id="UP000054248">
    <property type="component" value="Unassembled WGS sequence"/>
</dbReference>
<reference evidence="2" key="2">
    <citation type="submission" date="2015-01" db="EMBL/GenBank/DDBJ databases">
        <title>Evolutionary Origins and Diversification of the Mycorrhizal Mutualists.</title>
        <authorList>
            <consortium name="DOE Joint Genome Institute"/>
            <consortium name="Mycorrhizal Genomics Consortium"/>
            <person name="Kohler A."/>
            <person name="Kuo A."/>
            <person name="Nagy L.G."/>
            <person name="Floudas D."/>
            <person name="Copeland A."/>
            <person name="Barry K.W."/>
            <person name="Cichocki N."/>
            <person name="Veneault-Fourrey C."/>
            <person name="LaButti K."/>
            <person name="Lindquist E.A."/>
            <person name="Lipzen A."/>
            <person name="Lundell T."/>
            <person name="Morin E."/>
            <person name="Murat C."/>
            <person name="Riley R."/>
            <person name="Ohm R."/>
            <person name="Sun H."/>
            <person name="Tunlid A."/>
            <person name="Henrissat B."/>
            <person name="Grigoriev I.V."/>
            <person name="Hibbett D.S."/>
            <person name="Martin F."/>
        </authorList>
    </citation>
    <scope>NUCLEOTIDE SEQUENCE [LARGE SCALE GENOMIC DNA]</scope>
    <source>
        <strain evidence="2">MUT 4182</strain>
    </source>
</reference>
<protein>
    <submittedName>
        <fullName evidence="1">Uncharacterized protein</fullName>
    </submittedName>
</protein>
<dbReference type="HOGENOM" id="CLU_3015908_0_0_1"/>
<evidence type="ECO:0000313" key="2">
    <source>
        <dbReference type="Proteomes" id="UP000054248"/>
    </source>
</evidence>
<proteinExistence type="predicted"/>
<evidence type="ECO:0000313" key="1">
    <source>
        <dbReference type="EMBL" id="KIO34550.1"/>
    </source>
</evidence>
<name>A0A0C3QN34_9AGAM</name>